<protein>
    <submittedName>
        <fullName evidence="2">Uncharacterized protein</fullName>
    </submittedName>
</protein>
<gene>
    <name evidence="2" type="ORF">GSI_01513</name>
</gene>
<reference evidence="2 3" key="1">
    <citation type="journal article" date="2015" name="Sci. Rep.">
        <title>Chromosome-level genome map provides insights into diverse defense mechanisms in the medicinal fungus Ganoderma sinense.</title>
        <authorList>
            <person name="Zhu Y."/>
            <person name="Xu J."/>
            <person name="Sun C."/>
            <person name="Zhou S."/>
            <person name="Xu H."/>
            <person name="Nelson D.R."/>
            <person name="Qian J."/>
            <person name="Song J."/>
            <person name="Luo H."/>
            <person name="Xiang L."/>
            <person name="Li Y."/>
            <person name="Xu Z."/>
            <person name="Ji A."/>
            <person name="Wang L."/>
            <person name="Lu S."/>
            <person name="Hayward A."/>
            <person name="Sun W."/>
            <person name="Li X."/>
            <person name="Schwartz D.C."/>
            <person name="Wang Y."/>
            <person name="Chen S."/>
        </authorList>
    </citation>
    <scope>NUCLEOTIDE SEQUENCE [LARGE SCALE GENOMIC DNA]</scope>
    <source>
        <strain evidence="2 3">ZZ0214-1</strain>
    </source>
</reference>
<dbReference type="EMBL" id="AYKW01000002">
    <property type="protein sequence ID" value="PIL35853.1"/>
    <property type="molecule type" value="Genomic_DNA"/>
</dbReference>
<organism evidence="2 3">
    <name type="scientific">Ganoderma sinense ZZ0214-1</name>
    <dbReference type="NCBI Taxonomy" id="1077348"/>
    <lineage>
        <taxon>Eukaryota</taxon>
        <taxon>Fungi</taxon>
        <taxon>Dikarya</taxon>
        <taxon>Basidiomycota</taxon>
        <taxon>Agaricomycotina</taxon>
        <taxon>Agaricomycetes</taxon>
        <taxon>Polyporales</taxon>
        <taxon>Polyporaceae</taxon>
        <taxon>Ganoderma</taxon>
    </lineage>
</organism>
<sequence>MTTKIAAHDTFFYGAPLGLVPELADMSMRHVTNLSAAKSNVCDDFRPHFLPTKTTVPGVFFYALPFPPGLVPEWAEMFMLSVTNLSAANEPVRCLPREGPSKKRHRDGSVVDDAS</sequence>
<comment type="caution">
    <text evidence="2">The sequence shown here is derived from an EMBL/GenBank/DDBJ whole genome shotgun (WGS) entry which is preliminary data.</text>
</comment>
<dbReference type="STRING" id="1077348.A0A2G8SQ60"/>
<dbReference type="Proteomes" id="UP000230002">
    <property type="component" value="Unassembled WGS sequence"/>
</dbReference>
<keyword evidence="3" id="KW-1185">Reference proteome</keyword>
<dbReference type="OrthoDB" id="10071381at2759"/>
<dbReference type="AlphaFoldDB" id="A0A2G8SQ60"/>
<evidence type="ECO:0000256" key="1">
    <source>
        <dbReference type="SAM" id="MobiDB-lite"/>
    </source>
</evidence>
<feature type="region of interest" description="Disordered" evidence="1">
    <location>
        <begin position="92"/>
        <end position="115"/>
    </location>
</feature>
<proteinExistence type="predicted"/>
<evidence type="ECO:0000313" key="2">
    <source>
        <dbReference type="EMBL" id="PIL35853.1"/>
    </source>
</evidence>
<evidence type="ECO:0000313" key="3">
    <source>
        <dbReference type="Proteomes" id="UP000230002"/>
    </source>
</evidence>
<accession>A0A2G8SQ60</accession>
<name>A0A2G8SQ60_9APHY</name>